<dbReference type="Pfam" id="PF13580">
    <property type="entry name" value="SIS_2"/>
    <property type="match status" value="1"/>
</dbReference>
<reference evidence="3" key="1">
    <citation type="submission" date="2008-08" db="EMBL/GenBank/DDBJ databases">
        <title>The complete genome sequence of Coprothermobacter proteolyticus strain ATCC 5245 / DSM 5265 / BT.</title>
        <authorList>
            <person name="Dodson R.J."/>
            <person name="Durkin A.S."/>
            <person name="Wu M."/>
            <person name="Eisen J."/>
            <person name="Sutton G."/>
        </authorList>
    </citation>
    <scope>NUCLEOTIDE SEQUENCE [LARGE SCALE GENOMIC DNA]</scope>
    <source>
        <strain evidence="3">ATCC 35245 / DSM 5265 / OCM 4 / BT</strain>
    </source>
</reference>
<evidence type="ECO:0000313" key="3">
    <source>
        <dbReference type="Proteomes" id="UP000001732"/>
    </source>
</evidence>
<dbReference type="NCBIfam" id="NF002805">
    <property type="entry name" value="PRK02947.1"/>
    <property type="match status" value="1"/>
</dbReference>
<dbReference type="Proteomes" id="UP000001732">
    <property type="component" value="Chromosome"/>
</dbReference>
<dbReference type="SUPFAM" id="SSF53697">
    <property type="entry name" value="SIS domain"/>
    <property type="match status" value="1"/>
</dbReference>
<dbReference type="InterPro" id="IPR050099">
    <property type="entry name" value="SIS_GmhA/DiaA_subfam"/>
</dbReference>
<dbReference type="PANTHER" id="PTHR30390">
    <property type="entry name" value="SEDOHEPTULOSE 7-PHOSPHATE ISOMERASE / DNAA INITIATOR-ASSOCIATING FACTOR FOR REPLICATION INITIATION"/>
    <property type="match status" value="1"/>
</dbReference>
<name>B5Y9Q0_COPPD</name>
<accession>B5Y9Q0</accession>
<dbReference type="AlphaFoldDB" id="B5Y9Q0"/>
<reference evidence="2 3" key="2">
    <citation type="journal article" date="2014" name="Genome Announc.">
        <title>Complete Genome Sequence of Coprothermobacter proteolyticus DSM 5265.</title>
        <authorList>
            <person name="Alexiev A."/>
            <person name="Coil D.A."/>
            <person name="Badger J.H."/>
            <person name="Enticknap J."/>
            <person name="Ward N."/>
            <person name="Robb F.T."/>
            <person name="Eisen J.A."/>
        </authorList>
    </citation>
    <scope>NUCLEOTIDE SEQUENCE [LARGE SCALE GENOMIC DNA]</scope>
    <source>
        <strain evidence="3">ATCC 35245 / DSM 5265 / OCM 4 / BT</strain>
    </source>
</reference>
<keyword evidence="3" id="KW-1185">Reference proteome</keyword>
<sequence length="255" mass="28143">MFDLSQKTYQDEALEILRNISAKEKENIEKASTLMAESISGGHLVHLFGSGHSALPALDIFPRYGSYVGFHPLIDPRLVWFNVIGPGGARELLWIERQEGYVRNFLQSFTFYKEDTFVVYSHGGVNAAPVEAAMYAKDFGMKVVAITSMDNYRHSKPMHSSGRKLADLADVVIDNCCPLEDAVVTVEDGKPKVGATSTLATVFISMSLLCETAKMLEGKSFDLNIFASPNTEAVPKNNNDMVYEVYSKLVKSLGV</sequence>
<dbReference type="InterPro" id="IPR001347">
    <property type="entry name" value="SIS_dom"/>
</dbReference>
<dbReference type="RefSeq" id="WP_012544840.1">
    <property type="nucleotide sequence ID" value="NC_011295.1"/>
</dbReference>
<dbReference type="eggNOG" id="COG4821">
    <property type="taxonomic scope" value="Bacteria"/>
</dbReference>
<evidence type="ECO:0000313" key="2">
    <source>
        <dbReference type="EMBL" id="ACI18190.1"/>
    </source>
</evidence>
<dbReference type="GO" id="GO:0097367">
    <property type="term" value="F:carbohydrate derivative binding"/>
    <property type="evidence" value="ECO:0007669"/>
    <property type="project" value="InterPro"/>
</dbReference>
<gene>
    <name evidence="2" type="ordered locus">COPRO5265_1189</name>
</gene>
<dbReference type="GO" id="GO:1901135">
    <property type="term" value="P:carbohydrate derivative metabolic process"/>
    <property type="evidence" value="ECO:0007669"/>
    <property type="project" value="InterPro"/>
</dbReference>
<dbReference type="PROSITE" id="PS51464">
    <property type="entry name" value="SIS"/>
    <property type="match status" value="1"/>
</dbReference>
<dbReference type="InterPro" id="IPR046348">
    <property type="entry name" value="SIS_dom_sf"/>
</dbReference>
<feature type="domain" description="SIS" evidence="1">
    <location>
        <begin position="35"/>
        <end position="226"/>
    </location>
</feature>
<dbReference type="Gene3D" id="3.40.50.10490">
    <property type="entry name" value="Glucose-6-phosphate isomerase like protein, domain 1"/>
    <property type="match status" value="1"/>
</dbReference>
<dbReference type="PANTHER" id="PTHR30390:SF7">
    <property type="entry name" value="PHOSPHOHEPTOSE ISOMERASE"/>
    <property type="match status" value="1"/>
</dbReference>
<dbReference type="InterPro" id="IPR035472">
    <property type="entry name" value="RpiR-like_SIS"/>
</dbReference>
<dbReference type="STRING" id="309798.COPRO5265_1189"/>
<evidence type="ECO:0000259" key="1">
    <source>
        <dbReference type="PROSITE" id="PS51464"/>
    </source>
</evidence>
<dbReference type="KEGG" id="cpo:COPRO5265_1189"/>
<organism evidence="2 3">
    <name type="scientific">Coprothermobacter proteolyticus (strain ATCC 35245 / DSM 5265 / OCM 4 / BT)</name>
    <dbReference type="NCBI Taxonomy" id="309798"/>
    <lineage>
        <taxon>Bacteria</taxon>
        <taxon>Pseudomonadati</taxon>
        <taxon>Coprothermobacterota</taxon>
        <taxon>Coprothermobacteria</taxon>
        <taxon>Coprothermobacterales</taxon>
        <taxon>Coprothermobacteraceae</taxon>
        <taxon>Coprothermobacter</taxon>
    </lineage>
</organism>
<protein>
    <recommendedName>
        <fullName evidence="1">SIS domain-containing protein</fullName>
    </recommendedName>
</protein>
<proteinExistence type="predicted"/>
<dbReference type="CDD" id="cd05013">
    <property type="entry name" value="SIS_RpiR"/>
    <property type="match status" value="1"/>
</dbReference>
<dbReference type="EMBL" id="CP001145">
    <property type="protein sequence ID" value="ACI18190.1"/>
    <property type="molecule type" value="Genomic_DNA"/>
</dbReference>